<dbReference type="Pfam" id="PF05426">
    <property type="entry name" value="Alginate_lyase"/>
    <property type="match status" value="1"/>
</dbReference>
<keyword evidence="2 4" id="KW-0456">Lyase</keyword>
<keyword evidence="1" id="KW-0732">Signal</keyword>
<name>A0A238J1S1_9RHOB</name>
<dbReference type="GO" id="GO:0045135">
    <property type="term" value="F:poly(beta-D-mannuronate) lyase activity"/>
    <property type="evidence" value="ECO:0007669"/>
    <property type="project" value="UniProtKB-EC"/>
</dbReference>
<dbReference type="AlphaFoldDB" id="A0A238J1S1"/>
<dbReference type="EMBL" id="FXXQ01000007">
    <property type="protein sequence ID" value="SMX24273.1"/>
    <property type="molecule type" value="Genomic_DNA"/>
</dbReference>
<dbReference type="Gene3D" id="1.50.10.100">
    <property type="entry name" value="Chondroitin AC/alginate lyase"/>
    <property type="match status" value="1"/>
</dbReference>
<dbReference type="GO" id="GO:0042597">
    <property type="term" value="C:periplasmic space"/>
    <property type="evidence" value="ECO:0007669"/>
    <property type="project" value="InterPro"/>
</dbReference>
<dbReference type="RefSeq" id="WP_176440284.1">
    <property type="nucleotide sequence ID" value="NZ_FXXQ01000007.1"/>
</dbReference>
<proteinExistence type="predicted"/>
<gene>
    <name evidence="4" type="primary">algL_2</name>
    <name evidence="4" type="ORF">BOA8489_02396</name>
</gene>
<dbReference type="InterPro" id="IPR008929">
    <property type="entry name" value="Chondroitin_lyas"/>
</dbReference>
<keyword evidence="5" id="KW-1185">Reference proteome</keyword>
<dbReference type="InterPro" id="IPR008397">
    <property type="entry name" value="Alginate_lyase_dom"/>
</dbReference>
<accession>A0A238J1S1</accession>
<evidence type="ECO:0000256" key="2">
    <source>
        <dbReference type="ARBA" id="ARBA00023239"/>
    </source>
</evidence>
<protein>
    <submittedName>
        <fullName evidence="4">Alginate lyase</fullName>
        <ecNumber evidence="4">4.2.2.3</ecNumber>
    </submittedName>
</protein>
<evidence type="ECO:0000313" key="5">
    <source>
        <dbReference type="Proteomes" id="UP000201838"/>
    </source>
</evidence>
<organism evidence="4 5">
    <name type="scientific">Boseongicola aestuarii</name>
    <dbReference type="NCBI Taxonomy" id="1470561"/>
    <lineage>
        <taxon>Bacteria</taxon>
        <taxon>Pseudomonadati</taxon>
        <taxon>Pseudomonadota</taxon>
        <taxon>Alphaproteobacteria</taxon>
        <taxon>Rhodobacterales</taxon>
        <taxon>Paracoccaceae</taxon>
        <taxon>Boseongicola</taxon>
    </lineage>
</organism>
<evidence type="ECO:0000313" key="4">
    <source>
        <dbReference type="EMBL" id="SMX24273.1"/>
    </source>
</evidence>
<sequence length="420" mass="47578">MLNRRTFLLSGMAMPMLNCGAVSGNWWDSEISSFTVRDANAGYFDREKRRSLLHTSKSSTLIKARKRIEKKAPACNQVLAIPIQDQFINLPSFYGDNAAWKVAVAPFRDFEDAVSNLAAANLLTGDVRYADCLVTLILNWAKRDALMEFSYSSKQKQGWYQVESTLFAIGFALAVVRPEVLHREADLSFINTWLVSASRKHFDKRGEPGGTCCNNHFYRRAVYATIVGVIADDDRLFRDGVGAIYSALSHATKEGALPLEMERGPLAAHYQNYALMYLAMIAHLAERQGYDLWSLEIEGRSLHSLVALNNRIIADPNFVSRFSGTSEVSLKYRKDNQYFSWFEMYLARFKNPEMEAWISDRRPLYNRSLGGHMTAYFYTPSGNDVVGSSQSGQSTPRQPRFVRVAPQEGQEGIPTYRLQY</sequence>
<dbReference type="Proteomes" id="UP000201838">
    <property type="component" value="Unassembled WGS sequence"/>
</dbReference>
<dbReference type="EC" id="4.2.2.3" evidence="4"/>
<evidence type="ECO:0000256" key="1">
    <source>
        <dbReference type="ARBA" id="ARBA00022729"/>
    </source>
</evidence>
<feature type="domain" description="Alginate lyase" evidence="3">
    <location>
        <begin position="57"/>
        <end position="316"/>
    </location>
</feature>
<evidence type="ECO:0000259" key="3">
    <source>
        <dbReference type="Pfam" id="PF05426"/>
    </source>
</evidence>
<reference evidence="4 5" key="1">
    <citation type="submission" date="2017-05" db="EMBL/GenBank/DDBJ databases">
        <authorList>
            <person name="Song R."/>
            <person name="Chenine A.L."/>
            <person name="Ruprecht R.M."/>
        </authorList>
    </citation>
    <scope>NUCLEOTIDE SEQUENCE [LARGE SCALE GENOMIC DNA]</scope>
    <source>
        <strain evidence="4 5">CECT 8489</strain>
    </source>
</reference>
<dbReference type="SUPFAM" id="SSF48230">
    <property type="entry name" value="Chondroitin AC/alginate lyase"/>
    <property type="match status" value="1"/>
</dbReference>